<feature type="transmembrane region" description="Helical" evidence="2">
    <location>
        <begin position="33"/>
        <end position="55"/>
    </location>
</feature>
<dbReference type="InterPro" id="IPR019051">
    <property type="entry name" value="Trp_biosyn_TM_oprn/chp"/>
</dbReference>
<gene>
    <name evidence="3" type="ORF">G443_004812</name>
</gene>
<protein>
    <submittedName>
        <fullName evidence="3">Tryptophan-associated transmembrane protein (Trp_oprn_chp)</fullName>
    </submittedName>
</protein>
<dbReference type="RefSeq" id="WP_026420064.1">
    <property type="nucleotide sequence ID" value="NZ_AUBJ02000001.1"/>
</dbReference>
<comment type="caution">
    <text evidence="3">The sequence shown here is derived from an EMBL/GenBank/DDBJ whole genome shotgun (WGS) entry which is preliminary data.</text>
</comment>
<feature type="transmembrane region" description="Helical" evidence="2">
    <location>
        <begin position="75"/>
        <end position="96"/>
    </location>
</feature>
<evidence type="ECO:0000313" key="4">
    <source>
        <dbReference type="Proteomes" id="UP000791080"/>
    </source>
</evidence>
<organism evidence="3 4">
    <name type="scientific">Actinoalloteichus caeruleus DSM 43889</name>
    <dbReference type="NCBI Taxonomy" id="1120930"/>
    <lineage>
        <taxon>Bacteria</taxon>
        <taxon>Bacillati</taxon>
        <taxon>Actinomycetota</taxon>
        <taxon>Actinomycetes</taxon>
        <taxon>Pseudonocardiales</taxon>
        <taxon>Pseudonocardiaceae</taxon>
        <taxon>Actinoalloteichus</taxon>
        <taxon>Actinoalloteichus cyanogriseus</taxon>
    </lineage>
</organism>
<dbReference type="Proteomes" id="UP000791080">
    <property type="component" value="Unassembled WGS sequence"/>
</dbReference>
<keyword evidence="4" id="KW-1185">Reference proteome</keyword>
<evidence type="ECO:0000313" key="3">
    <source>
        <dbReference type="EMBL" id="MCP2334542.1"/>
    </source>
</evidence>
<reference evidence="3 4" key="1">
    <citation type="submission" date="2013-07" db="EMBL/GenBank/DDBJ databases">
        <authorList>
            <consortium name="DOE Joint Genome Institute"/>
            <person name="Reeve W."/>
            <person name="Huntemann M."/>
            <person name="Han J."/>
            <person name="Chen A."/>
            <person name="Kyrpides N."/>
            <person name="Mavromatis K."/>
            <person name="Markowitz V."/>
            <person name="Palaniappan K."/>
            <person name="Ivanova N."/>
            <person name="Schaumberg A."/>
            <person name="Pati A."/>
            <person name="Liolios K."/>
            <person name="Nordberg H.P."/>
            <person name="Cantor M.N."/>
            <person name="Hua S.X."/>
            <person name="Woyke T."/>
        </authorList>
    </citation>
    <scope>NUCLEOTIDE SEQUENCE [LARGE SCALE GENOMIC DNA]</scope>
    <source>
        <strain evidence="3 4">DSM 43889</strain>
    </source>
</reference>
<sequence>MSRASEPGGSGTGPAQAEAPASKDAARRRGGRLWPLVAGLVSAALLLWGANQLSWGFVADWRPGQARLPGDIPGSAAVGGLAAVALLSLAAVAAVLGTRGWLRRGVGVVLALAGIWVLWSVSSFDPGAAVGVVGDTGHVPVDPMSVADPGDGGPPWGRVLGGAGGVVLVLSGLSLVLRSGALPVLGGRYRTPADRRSAAPSDRQLWEAMDSGDDPTTARDQHDAARE</sequence>
<reference evidence="3 4" key="2">
    <citation type="submission" date="2022-06" db="EMBL/GenBank/DDBJ databases">
        <title>Genomic Encyclopedia of Type Strains, Phase I: the one thousand microbial genomes (KMG-I) project.</title>
        <authorList>
            <person name="Kyrpides N."/>
        </authorList>
    </citation>
    <scope>NUCLEOTIDE SEQUENCE [LARGE SCALE GENOMIC DNA]</scope>
    <source>
        <strain evidence="3 4">DSM 43889</strain>
    </source>
</reference>
<accession>A0ABT1JPV1</accession>
<dbReference type="Pfam" id="PF09534">
    <property type="entry name" value="Trp_oprn_chp"/>
    <property type="match status" value="1"/>
</dbReference>
<keyword evidence="2" id="KW-1133">Transmembrane helix</keyword>
<evidence type="ECO:0000256" key="2">
    <source>
        <dbReference type="SAM" id="Phobius"/>
    </source>
</evidence>
<feature type="transmembrane region" description="Helical" evidence="2">
    <location>
        <begin position="159"/>
        <end position="186"/>
    </location>
</feature>
<dbReference type="EMBL" id="AUBJ02000001">
    <property type="protein sequence ID" value="MCP2334542.1"/>
    <property type="molecule type" value="Genomic_DNA"/>
</dbReference>
<proteinExistence type="predicted"/>
<feature type="transmembrane region" description="Helical" evidence="2">
    <location>
        <begin position="101"/>
        <end position="119"/>
    </location>
</feature>
<evidence type="ECO:0000256" key="1">
    <source>
        <dbReference type="SAM" id="MobiDB-lite"/>
    </source>
</evidence>
<keyword evidence="2 3" id="KW-0812">Transmembrane</keyword>
<feature type="region of interest" description="Disordered" evidence="1">
    <location>
        <begin position="1"/>
        <end position="24"/>
    </location>
</feature>
<feature type="region of interest" description="Disordered" evidence="1">
    <location>
        <begin position="191"/>
        <end position="227"/>
    </location>
</feature>
<name>A0ABT1JPV1_ACTCY</name>
<keyword evidence="2" id="KW-0472">Membrane</keyword>
<feature type="compositionally biased region" description="Basic and acidic residues" evidence="1">
    <location>
        <begin position="216"/>
        <end position="227"/>
    </location>
</feature>